<dbReference type="EMBL" id="AUZZ01003493">
    <property type="protein sequence ID" value="EQD56833.1"/>
    <property type="molecule type" value="Genomic_DNA"/>
</dbReference>
<proteinExistence type="predicted"/>
<comment type="caution">
    <text evidence="1">The sequence shown here is derived from an EMBL/GenBank/DDBJ whole genome shotgun (WGS) entry which is preliminary data.</text>
</comment>
<feature type="non-terminal residue" evidence="1">
    <location>
        <position position="154"/>
    </location>
</feature>
<protein>
    <submittedName>
        <fullName evidence="1">Transposase</fullName>
    </submittedName>
</protein>
<dbReference type="AlphaFoldDB" id="T1AJY7"/>
<reference evidence="1" key="2">
    <citation type="journal article" date="2014" name="ISME J.">
        <title>Microbial stratification in low pH oxic and suboxic macroscopic growths along an acid mine drainage.</title>
        <authorList>
            <person name="Mendez-Garcia C."/>
            <person name="Mesa V."/>
            <person name="Sprenger R.R."/>
            <person name="Richter M."/>
            <person name="Diez M.S."/>
            <person name="Solano J."/>
            <person name="Bargiela R."/>
            <person name="Golyshina O.V."/>
            <person name="Manteca A."/>
            <person name="Ramos J.L."/>
            <person name="Gallego J.R."/>
            <person name="Llorente I."/>
            <person name="Martins Dos Santos V.A."/>
            <person name="Jensen O.N."/>
            <person name="Pelaez A.I."/>
            <person name="Sanchez J."/>
            <person name="Ferrer M."/>
        </authorList>
    </citation>
    <scope>NUCLEOTIDE SEQUENCE</scope>
</reference>
<accession>T1AJY7</accession>
<evidence type="ECO:0000313" key="1">
    <source>
        <dbReference type="EMBL" id="EQD56833.1"/>
    </source>
</evidence>
<reference evidence="1" key="1">
    <citation type="submission" date="2013-08" db="EMBL/GenBank/DDBJ databases">
        <authorList>
            <person name="Mendez C."/>
            <person name="Richter M."/>
            <person name="Ferrer M."/>
            <person name="Sanchez J."/>
        </authorList>
    </citation>
    <scope>NUCLEOTIDE SEQUENCE</scope>
</reference>
<feature type="non-terminal residue" evidence="1">
    <location>
        <position position="1"/>
    </location>
</feature>
<gene>
    <name evidence="1" type="ORF">B2A_05088</name>
</gene>
<organism evidence="1">
    <name type="scientific">mine drainage metagenome</name>
    <dbReference type="NCBI Taxonomy" id="410659"/>
    <lineage>
        <taxon>unclassified sequences</taxon>
        <taxon>metagenomes</taxon>
        <taxon>ecological metagenomes</taxon>
    </lineage>
</organism>
<sequence length="154" mass="17109">GSSQKNLQIQQTIDRFCPYKSAPGRPSPGILLTTWAINRVINPESATKLETWVATTDIPRLSGVPPDAFTKDAFLSVLDKICGEDPDTNITVDRSNQLDAELYRLWRETNPLPKGEREILAYDLTSVLFFGVTCPLAELGYNPNGIDDMLQVNL</sequence>
<name>T1AJY7_9ZZZZ</name>